<comment type="subcellular location">
    <subcellularLocation>
        <location evidence="6">Secreted</location>
    </subcellularLocation>
</comment>
<evidence type="ECO:0000256" key="2">
    <source>
        <dbReference type="ARBA" id="ARBA00011207"/>
    </source>
</evidence>
<evidence type="ECO:0000313" key="9">
    <source>
        <dbReference type="Proteomes" id="UP000079169"/>
    </source>
</evidence>
<keyword evidence="9" id="KW-1185">Reference proteome</keyword>
<name>A0A1S3CVW6_DIACI</name>
<evidence type="ECO:0000256" key="6">
    <source>
        <dbReference type="RuleBase" id="RU000406"/>
    </source>
</evidence>
<evidence type="ECO:0000256" key="4">
    <source>
        <dbReference type="ARBA" id="ARBA00022729"/>
    </source>
</evidence>
<dbReference type="Proteomes" id="UP000079169">
    <property type="component" value="Unplaced"/>
</dbReference>
<evidence type="ECO:0000256" key="5">
    <source>
        <dbReference type="ARBA" id="ARBA00023157"/>
    </source>
</evidence>
<feature type="signal peptide" evidence="7">
    <location>
        <begin position="1"/>
        <end position="25"/>
    </location>
</feature>
<dbReference type="GO" id="GO:0005179">
    <property type="term" value="F:hormone activity"/>
    <property type="evidence" value="ECO:0007669"/>
    <property type="project" value="InterPro"/>
</dbReference>
<dbReference type="PRINTS" id="PR00276">
    <property type="entry name" value="INSULINFAMLY"/>
</dbReference>
<keyword evidence="3" id="KW-0165">Cleavage on pair of basic residues</keyword>
<dbReference type="GO" id="GO:0005576">
    <property type="term" value="C:extracellular region"/>
    <property type="evidence" value="ECO:0007669"/>
    <property type="project" value="UniProtKB-SubCell"/>
</dbReference>
<dbReference type="PANTHER" id="PTHR13647">
    <property type="entry name" value="INSULIN-LIKE PEPTIDE 2-RELATED"/>
    <property type="match status" value="1"/>
</dbReference>
<evidence type="ECO:0000256" key="3">
    <source>
        <dbReference type="ARBA" id="ARBA00022685"/>
    </source>
</evidence>
<dbReference type="InterPro" id="IPR022353">
    <property type="entry name" value="Insulin_CS"/>
</dbReference>
<dbReference type="InterPro" id="IPR036438">
    <property type="entry name" value="Insulin-like_sf"/>
</dbReference>
<evidence type="ECO:0000313" key="10">
    <source>
        <dbReference type="RefSeq" id="XP_008468126.1"/>
    </source>
</evidence>
<keyword evidence="6" id="KW-0964">Secreted</keyword>
<accession>A0A1S3CVW6</accession>
<dbReference type="Pfam" id="PF00049">
    <property type="entry name" value="Insulin"/>
    <property type="match status" value="1"/>
</dbReference>
<feature type="chain" id="PRO_5010479119" evidence="7">
    <location>
        <begin position="26"/>
        <end position="136"/>
    </location>
</feature>
<dbReference type="PROSITE" id="PS00262">
    <property type="entry name" value="INSULIN"/>
    <property type="match status" value="1"/>
</dbReference>
<evidence type="ECO:0000259" key="8">
    <source>
        <dbReference type="SMART" id="SM00078"/>
    </source>
</evidence>
<dbReference type="CDD" id="cd04366">
    <property type="entry name" value="IlGF_insulin_bombyxin_like"/>
    <property type="match status" value="1"/>
</dbReference>
<evidence type="ECO:0000256" key="1">
    <source>
        <dbReference type="ARBA" id="ARBA00009034"/>
    </source>
</evidence>
<comment type="similarity">
    <text evidence="1 6">Belongs to the insulin family.</text>
</comment>
<dbReference type="SMART" id="SM00078">
    <property type="entry name" value="IlGF"/>
    <property type="match status" value="1"/>
</dbReference>
<dbReference type="RefSeq" id="XP_008468126.1">
    <property type="nucleotide sequence ID" value="XM_008469904.2"/>
</dbReference>
<sequence length="136" mass="15642">MSPSLRQSTVLTSLIGLLLLDLFSGSQPGLGSVQAISQYDRLPDENKVMKICGRQLANMLSLVCRGKYYHNGKRSTPFSESNPISEFYNYDDVQFKRFRRQTARSNPDHFQRVTKGIYDECCRESCKLSTMYDYCE</sequence>
<comment type="subunit">
    <text evidence="2">Heterodimer of a B chain and an A chain linked by two disulfide bonds.</text>
</comment>
<keyword evidence="5" id="KW-1015">Disulfide bond</keyword>
<dbReference type="PaxDb" id="121845-A0A1S3CVW6"/>
<dbReference type="Gene3D" id="1.10.100.10">
    <property type="entry name" value="Insulin-like"/>
    <property type="match status" value="1"/>
</dbReference>
<evidence type="ECO:0000256" key="7">
    <source>
        <dbReference type="SAM" id="SignalP"/>
    </source>
</evidence>
<dbReference type="InterPro" id="IPR016179">
    <property type="entry name" value="Insulin-like"/>
</dbReference>
<dbReference type="GeneID" id="103505565"/>
<keyword evidence="4 7" id="KW-0732">Signal</keyword>
<proteinExistence type="inferred from homology"/>
<dbReference type="InterPro" id="IPR022352">
    <property type="entry name" value="Ins/IGF/rlx"/>
</dbReference>
<reference evidence="10" key="1">
    <citation type="submission" date="2025-08" db="UniProtKB">
        <authorList>
            <consortium name="RefSeq"/>
        </authorList>
    </citation>
    <scope>IDENTIFICATION</scope>
</reference>
<dbReference type="KEGG" id="dci:103505565"/>
<protein>
    <submittedName>
        <fullName evidence="10">LIRP-like</fullName>
    </submittedName>
</protein>
<dbReference type="SUPFAM" id="SSF56994">
    <property type="entry name" value="Insulin-like"/>
    <property type="match status" value="1"/>
</dbReference>
<dbReference type="PANTHER" id="PTHR13647:SF4">
    <property type="entry name" value="INSULIN-LIKE PEPTIDE 1-RELATED"/>
    <property type="match status" value="1"/>
</dbReference>
<gene>
    <name evidence="10" type="primary">LOC103505565</name>
</gene>
<dbReference type="AlphaFoldDB" id="A0A1S3CVW6"/>
<feature type="domain" description="Insulin-like" evidence="8">
    <location>
        <begin position="49"/>
        <end position="135"/>
    </location>
</feature>
<organism evidence="9 10">
    <name type="scientific">Diaphorina citri</name>
    <name type="common">Asian citrus psyllid</name>
    <dbReference type="NCBI Taxonomy" id="121845"/>
    <lineage>
        <taxon>Eukaryota</taxon>
        <taxon>Metazoa</taxon>
        <taxon>Ecdysozoa</taxon>
        <taxon>Arthropoda</taxon>
        <taxon>Hexapoda</taxon>
        <taxon>Insecta</taxon>
        <taxon>Pterygota</taxon>
        <taxon>Neoptera</taxon>
        <taxon>Paraneoptera</taxon>
        <taxon>Hemiptera</taxon>
        <taxon>Sternorrhyncha</taxon>
        <taxon>Psylloidea</taxon>
        <taxon>Psyllidae</taxon>
        <taxon>Diaphorininae</taxon>
        <taxon>Diaphorina</taxon>
    </lineage>
</organism>